<protein>
    <recommendedName>
        <fullName evidence="4">MSHA biogenesis protein MshJ</fullName>
    </recommendedName>
</protein>
<keyword evidence="1" id="KW-1133">Transmembrane helix</keyword>
<comment type="caution">
    <text evidence="2">The sequence shown here is derived from an EMBL/GenBank/DDBJ whole genome shotgun (WGS) entry which is preliminary data.</text>
</comment>
<evidence type="ECO:0000256" key="1">
    <source>
        <dbReference type="SAM" id="Phobius"/>
    </source>
</evidence>
<evidence type="ECO:0000313" key="2">
    <source>
        <dbReference type="EMBL" id="NHZ39633.1"/>
    </source>
</evidence>
<dbReference type="RefSeq" id="WP_167075482.1">
    <property type="nucleotide sequence ID" value="NZ_VVIW01000002.1"/>
</dbReference>
<accession>A0ABX0M3L5</accession>
<dbReference type="Proteomes" id="UP000819052">
    <property type="component" value="Unassembled WGS sequence"/>
</dbReference>
<name>A0ABX0M3L5_9BURK</name>
<keyword evidence="3" id="KW-1185">Reference proteome</keyword>
<evidence type="ECO:0008006" key="4">
    <source>
        <dbReference type="Google" id="ProtNLM"/>
    </source>
</evidence>
<evidence type="ECO:0000313" key="3">
    <source>
        <dbReference type="Proteomes" id="UP000819052"/>
    </source>
</evidence>
<sequence length="228" mass="25056">MKARLLQLRLKIDAMTVRERAMVFGATVGVVVFVLFALLFDPLFARQKMLRSQISQQQDNMLGIDAEITAMAQANAVDPDRDNRARLAVIQGASARLTDSLRTAHNSLVRPESIAPLLERILKANGRLRLVAVKSLPVIPFEGSFAGAAGDAEPSAPAPGAGRAIYAHGFDVTVRGNYLDMLNYMDALEAMPVQLFWGKAQLEVEAYPDARLTLTLYTLSLDKKWMTL</sequence>
<proteinExistence type="predicted"/>
<keyword evidence="1" id="KW-0812">Transmembrane</keyword>
<gene>
    <name evidence="2" type="ORF">F1609_05540</name>
</gene>
<organism evidence="2 3">
    <name type="scientific">Massilia aquatica</name>
    <dbReference type="NCBI Taxonomy" id="2609000"/>
    <lineage>
        <taxon>Bacteria</taxon>
        <taxon>Pseudomonadati</taxon>
        <taxon>Pseudomonadota</taxon>
        <taxon>Betaproteobacteria</taxon>
        <taxon>Burkholderiales</taxon>
        <taxon>Oxalobacteraceae</taxon>
        <taxon>Telluria group</taxon>
        <taxon>Massilia</taxon>
    </lineage>
</organism>
<dbReference type="EMBL" id="VVIW01000002">
    <property type="protein sequence ID" value="NHZ39633.1"/>
    <property type="molecule type" value="Genomic_DNA"/>
</dbReference>
<keyword evidence="1" id="KW-0472">Membrane</keyword>
<feature type="transmembrane region" description="Helical" evidence="1">
    <location>
        <begin position="21"/>
        <end position="40"/>
    </location>
</feature>
<reference evidence="2 3" key="1">
    <citation type="submission" date="2019-09" db="EMBL/GenBank/DDBJ databases">
        <title>Taxonomy of Antarctic Massilia spp.: description of Massilia rubra sp. nov., Massilia aquatica sp. nov., Massilia mucilaginosa sp. nov., Massilia frigida sp. nov. isolated from streams, lakes and regoliths.</title>
        <authorList>
            <person name="Holochova P."/>
            <person name="Sedlacek I."/>
            <person name="Kralova S."/>
            <person name="Maslanova I."/>
            <person name="Busse H.-J."/>
            <person name="Stankova E."/>
            <person name="Vrbovska V."/>
            <person name="Kovarovic V."/>
            <person name="Bartak M."/>
            <person name="Svec P."/>
            <person name="Pantucek R."/>
        </authorList>
    </citation>
    <scope>NUCLEOTIDE SEQUENCE [LARGE SCALE GENOMIC DNA]</scope>
    <source>
        <strain evidence="2 3">CCM 8693</strain>
    </source>
</reference>